<dbReference type="PROSITE" id="PS00041">
    <property type="entry name" value="HTH_ARAC_FAMILY_1"/>
    <property type="match status" value="1"/>
</dbReference>
<keyword evidence="2" id="KW-0805">Transcription regulation</keyword>
<dbReference type="SMART" id="SM00448">
    <property type="entry name" value="REC"/>
    <property type="match status" value="1"/>
</dbReference>
<evidence type="ECO:0000313" key="10">
    <source>
        <dbReference type="Proteomes" id="UP001198200"/>
    </source>
</evidence>
<dbReference type="GO" id="GO:0043565">
    <property type="term" value="F:sequence-specific DNA binding"/>
    <property type="evidence" value="ECO:0007669"/>
    <property type="project" value="InterPro"/>
</dbReference>
<dbReference type="PROSITE" id="PS50110">
    <property type="entry name" value="RESPONSE_REGULATORY"/>
    <property type="match status" value="1"/>
</dbReference>
<feature type="domain" description="HTH araC/xylS-type" evidence="7">
    <location>
        <begin position="380"/>
        <end position="479"/>
    </location>
</feature>
<dbReference type="InterPro" id="IPR018060">
    <property type="entry name" value="HTH_AraC"/>
</dbReference>
<evidence type="ECO:0000256" key="2">
    <source>
        <dbReference type="ARBA" id="ARBA00023015"/>
    </source>
</evidence>
<evidence type="ECO:0000256" key="3">
    <source>
        <dbReference type="ARBA" id="ARBA00023125"/>
    </source>
</evidence>
<comment type="caution">
    <text evidence="9">The sequence shown here is derived from an EMBL/GenBank/DDBJ whole genome shotgun (WGS) entry which is preliminary data.</text>
</comment>
<dbReference type="Gene3D" id="1.10.10.60">
    <property type="entry name" value="Homeodomain-like"/>
    <property type="match status" value="2"/>
</dbReference>
<dbReference type="InterPro" id="IPR020449">
    <property type="entry name" value="Tscrpt_reg_AraC-type_HTH"/>
</dbReference>
<accession>A0AAE3E5L9</accession>
<keyword evidence="6" id="KW-0597">Phosphoprotein</keyword>
<dbReference type="InterPro" id="IPR009057">
    <property type="entry name" value="Homeodomain-like_sf"/>
</dbReference>
<proteinExistence type="predicted"/>
<sequence>MALNVLLVDDEYLVLKGLEIILSEQTETSVKIVTAMDVEDALNKLTSFRPDVIITDINMPESNGFELIKQAQQNFPHCRFIICSGYDEQSYLKQALHLHVDDYLLKPIDKSLLIHRLKELEVEKERNISHVLMRIQLLLLNGNSYSDDVVPAKDLEYIFPNSAFCLCAINNTHTDPLQLKQQLTRYFDTIYTFSLNSRTLFLLNYSKKIHSEEVYTILETIFKTIPWGHSYFLSTAGKANAINSIAVHYQEALCEMILSQSPASKTEDYSPLLQIIAKRTLLPAIRVITFEENIEDYIQELYNALPANLYYPLIFTEIFSAYTFVSDINLPIDRIHRQYPTPSDNTITQKSLIQFVKKLLDFWHNSFSQTEQESCSSKVAAACRYIKLHYQQDISLDKLAEILTINASYLSYIFKKETGSTIVQYLTNVRMEQACELLCHRPDLTMEEIALQTGYNSTTYFHKIFRSKFGVSPRQWQQTMSEK</sequence>
<dbReference type="AlphaFoldDB" id="A0AAE3E5L9"/>
<evidence type="ECO:0000259" key="7">
    <source>
        <dbReference type="PROSITE" id="PS01124"/>
    </source>
</evidence>
<evidence type="ECO:0000313" key="9">
    <source>
        <dbReference type="EMBL" id="MCC2221751.1"/>
    </source>
</evidence>
<dbReference type="InterPro" id="IPR011006">
    <property type="entry name" value="CheY-like_superfamily"/>
</dbReference>
<comment type="function">
    <text evidence="5">May play the central regulatory role in sporulation. It may be an element of the effector pathway responsible for the activation of sporulation genes in response to nutritional stress. Spo0A may act in concert with spo0H (a sigma factor) to control the expression of some genes that are critical to the sporulation process.</text>
</comment>
<evidence type="ECO:0000256" key="5">
    <source>
        <dbReference type="ARBA" id="ARBA00024867"/>
    </source>
</evidence>
<dbReference type="PRINTS" id="PR00032">
    <property type="entry name" value="HTHARAC"/>
</dbReference>
<dbReference type="PROSITE" id="PS01124">
    <property type="entry name" value="HTH_ARAC_FAMILY_2"/>
    <property type="match status" value="1"/>
</dbReference>
<dbReference type="SUPFAM" id="SSF52172">
    <property type="entry name" value="CheY-like"/>
    <property type="match status" value="1"/>
</dbReference>
<gene>
    <name evidence="9" type="ORF">LKD48_08915</name>
</gene>
<feature type="modified residue" description="4-aspartylphosphate" evidence="6">
    <location>
        <position position="56"/>
    </location>
</feature>
<dbReference type="Pfam" id="PF12833">
    <property type="entry name" value="HTH_18"/>
    <property type="match status" value="1"/>
</dbReference>
<keyword evidence="4" id="KW-0804">Transcription</keyword>
<dbReference type="GO" id="GO:0000160">
    <property type="term" value="P:phosphorelay signal transduction system"/>
    <property type="evidence" value="ECO:0007669"/>
    <property type="project" value="InterPro"/>
</dbReference>
<dbReference type="PANTHER" id="PTHR43280">
    <property type="entry name" value="ARAC-FAMILY TRANSCRIPTIONAL REGULATOR"/>
    <property type="match status" value="1"/>
</dbReference>
<reference evidence="9 10" key="1">
    <citation type="submission" date="2021-10" db="EMBL/GenBank/DDBJ databases">
        <title>Anaerobic single-cell dispensing facilitates the cultivation of human gut bacteria.</title>
        <authorList>
            <person name="Afrizal A."/>
        </authorList>
    </citation>
    <scope>NUCLEOTIDE SEQUENCE [LARGE SCALE GENOMIC DNA]</scope>
    <source>
        <strain evidence="9 10">CLA-AA-H224</strain>
    </source>
</reference>
<dbReference type="Gene3D" id="3.40.50.2300">
    <property type="match status" value="1"/>
</dbReference>
<keyword evidence="3" id="KW-0238">DNA-binding</keyword>
<evidence type="ECO:0000259" key="8">
    <source>
        <dbReference type="PROSITE" id="PS50110"/>
    </source>
</evidence>
<dbReference type="RefSeq" id="WP_308731814.1">
    <property type="nucleotide sequence ID" value="NZ_JAJEQN010000020.1"/>
</dbReference>
<dbReference type="Proteomes" id="UP001198200">
    <property type="component" value="Unassembled WGS sequence"/>
</dbReference>
<dbReference type="CDD" id="cd17536">
    <property type="entry name" value="REC_YesN-like"/>
    <property type="match status" value="1"/>
</dbReference>
<dbReference type="SMART" id="SM00342">
    <property type="entry name" value="HTH_ARAC"/>
    <property type="match status" value="1"/>
</dbReference>
<dbReference type="InterPro" id="IPR001789">
    <property type="entry name" value="Sig_transdc_resp-reg_receiver"/>
</dbReference>
<keyword evidence="10" id="KW-1185">Reference proteome</keyword>
<protein>
    <recommendedName>
        <fullName evidence="1">Stage 0 sporulation protein A homolog</fullName>
    </recommendedName>
</protein>
<evidence type="ECO:0000256" key="1">
    <source>
        <dbReference type="ARBA" id="ARBA00018672"/>
    </source>
</evidence>
<evidence type="ECO:0000256" key="4">
    <source>
        <dbReference type="ARBA" id="ARBA00023163"/>
    </source>
</evidence>
<name>A0AAE3E5L9_9FIRM</name>
<dbReference type="PANTHER" id="PTHR43280:SF2">
    <property type="entry name" value="HTH-TYPE TRANSCRIPTIONAL REGULATOR EXSA"/>
    <property type="match status" value="1"/>
</dbReference>
<dbReference type="InterPro" id="IPR018062">
    <property type="entry name" value="HTH_AraC-typ_CS"/>
</dbReference>
<dbReference type="EMBL" id="JAJEQN010000020">
    <property type="protein sequence ID" value="MCC2221751.1"/>
    <property type="molecule type" value="Genomic_DNA"/>
</dbReference>
<dbReference type="GO" id="GO:0003700">
    <property type="term" value="F:DNA-binding transcription factor activity"/>
    <property type="evidence" value="ECO:0007669"/>
    <property type="project" value="InterPro"/>
</dbReference>
<evidence type="ECO:0000256" key="6">
    <source>
        <dbReference type="PROSITE-ProRule" id="PRU00169"/>
    </source>
</evidence>
<dbReference type="Pfam" id="PF00072">
    <property type="entry name" value="Response_reg"/>
    <property type="match status" value="1"/>
</dbReference>
<organism evidence="9 10">
    <name type="scientific">Anthropogastromicrobium aceti</name>
    <dbReference type="NCBI Taxonomy" id="2981768"/>
    <lineage>
        <taxon>Bacteria</taxon>
        <taxon>Bacillati</taxon>
        <taxon>Bacillota</taxon>
        <taxon>Clostridia</taxon>
        <taxon>Lachnospirales</taxon>
        <taxon>Lachnospiraceae</taxon>
        <taxon>Anthropogastromicrobium</taxon>
    </lineage>
</organism>
<dbReference type="SUPFAM" id="SSF46689">
    <property type="entry name" value="Homeodomain-like"/>
    <property type="match status" value="2"/>
</dbReference>
<feature type="domain" description="Response regulatory" evidence="8">
    <location>
        <begin position="4"/>
        <end position="121"/>
    </location>
</feature>